<dbReference type="Proteomes" id="UP000612808">
    <property type="component" value="Unassembled WGS sequence"/>
</dbReference>
<protein>
    <submittedName>
        <fullName evidence="2">Uncharacterized protein</fullName>
    </submittedName>
</protein>
<organism evidence="2 3">
    <name type="scientific">Actinocatenispora rupis</name>
    <dbReference type="NCBI Taxonomy" id="519421"/>
    <lineage>
        <taxon>Bacteria</taxon>
        <taxon>Bacillati</taxon>
        <taxon>Actinomycetota</taxon>
        <taxon>Actinomycetes</taxon>
        <taxon>Micromonosporales</taxon>
        <taxon>Micromonosporaceae</taxon>
        <taxon>Actinocatenispora</taxon>
    </lineage>
</organism>
<dbReference type="EMBL" id="BOMB01000053">
    <property type="protein sequence ID" value="GID16122.1"/>
    <property type="molecule type" value="Genomic_DNA"/>
</dbReference>
<feature type="region of interest" description="Disordered" evidence="1">
    <location>
        <begin position="80"/>
        <end position="119"/>
    </location>
</feature>
<gene>
    <name evidence="2" type="ORF">Aru02nite_70110</name>
</gene>
<name>A0A8J3JGT5_9ACTN</name>
<evidence type="ECO:0000256" key="1">
    <source>
        <dbReference type="SAM" id="MobiDB-lite"/>
    </source>
</evidence>
<proteinExistence type="predicted"/>
<comment type="caution">
    <text evidence="2">The sequence shown here is derived from an EMBL/GenBank/DDBJ whole genome shotgun (WGS) entry which is preliminary data.</text>
</comment>
<sequence length="119" mass="12766">MESDTPLILPVPYDNPYSTRAATASAGVSWRRSPPEVYMGLLKWMRGDSDSPTSAMLAAGLGELSGVLSAGKRKQTELIQEQQNKREDISNGAPAGVDLDRGVAVIRRRPTADTPEPTA</sequence>
<evidence type="ECO:0000313" key="3">
    <source>
        <dbReference type="Proteomes" id="UP000612808"/>
    </source>
</evidence>
<keyword evidence="3" id="KW-1185">Reference proteome</keyword>
<reference evidence="2" key="1">
    <citation type="submission" date="2021-01" db="EMBL/GenBank/DDBJ databases">
        <title>Whole genome shotgun sequence of Actinocatenispora rupis NBRC 107355.</title>
        <authorList>
            <person name="Komaki H."/>
            <person name="Tamura T."/>
        </authorList>
    </citation>
    <scope>NUCLEOTIDE SEQUENCE</scope>
    <source>
        <strain evidence="2">NBRC 107355</strain>
    </source>
</reference>
<dbReference type="AlphaFoldDB" id="A0A8J3JGT5"/>
<evidence type="ECO:0000313" key="2">
    <source>
        <dbReference type="EMBL" id="GID16122.1"/>
    </source>
</evidence>
<accession>A0A8J3JGT5</accession>